<gene>
    <name evidence="1" type="ORF">CTheo_8341</name>
</gene>
<proteinExistence type="predicted"/>
<name>A0A5N5Q8V4_9AGAM</name>
<keyword evidence="2" id="KW-1185">Reference proteome</keyword>
<evidence type="ECO:0000313" key="1">
    <source>
        <dbReference type="EMBL" id="KAB5588220.1"/>
    </source>
</evidence>
<organism evidence="1 2">
    <name type="scientific">Ceratobasidium theobromae</name>
    <dbReference type="NCBI Taxonomy" id="1582974"/>
    <lineage>
        <taxon>Eukaryota</taxon>
        <taxon>Fungi</taxon>
        <taxon>Dikarya</taxon>
        <taxon>Basidiomycota</taxon>
        <taxon>Agaricomycotina</taxon>
        <taxon>Agaricomycetes</taxon>
        <taxon>Cantharellales</taxon>
        <taxon>Ceratobasidiaceae</taxon>
        <taxon>Ceratobasidium</taxon>
    </lineage>
</organism>
<protein>
    <submittedName>
        <fullName evidence="1">Uncharacterized protein</fullName>
    </submittedName>
</protein>
<dbReference type="AlphaFoldDB" id="A0A5N5Q8V4"/>
<dbReference type="Proteomes" id="UP000383932">
    <property type="component" value="Unassembled WGS sequence"/>
</dbReference>
<comment type="caution">
    <text evidence="1">The sequence shown here is derived from an EMBL/GenBank/DDBJ whole genome shotgun (WGS) entry which is preliminary data.</text>
</comment>
<dbReference type="EMBL" id="SSOP01000523">
    <property type="protein sequence ID" value="KAB5588220.1"/>
    <property type="molecule type" value="Genomic_DNA"/>
</dbReference>
<sequence length="115" mass="12080">MLLLSACVLTGENTGTISVVPILTPWALRAFSTLLVPNFIEDTGILRLLGPFTPKSSEPSRVMAVTPLTSLSARRLTRLHALAAPRFKTPNISSLIAPGTLMPGIIFAGSAGPSI</sequence>
<evidence type="ECO:0000313" key="2">
    <source>
        <dbReference type="Proteomes" id="UP000383932"/>
    </source>
</evidence>
<reference evidence="1 2" key="1">
    <citation type="journal article" date="2019" name="Fungal Biol. Biotechnol.">
        <title>Draft genome sequence of fastidious pathogen Ceratobasidium theobromae, which causes vascular-streak dieback in Theobroma cacao.</title>
        <authorList>
            <person name="Ali S.S."/>
            <person name="Asman A."/>
            <person name="Shao J."/>
            <person name="Firmansyah A.P."/>
            <person name="Susilo A.W."/>
            <person name="Rosmana A."/>
            <person name="McMahon P."/>
            <person name="Junaid M."/>
            <person name="Guest D."/>
            <person name="Kheng T.Y."/>
            <person name="Meinhardt L.W."/>
            <person name="Bailey B.A."/>
        </authorList>
    </citation>
    <scope>NUCLEOTIDE SEQUENCE [LARGE SCALE GENOMIC DNA]</scope>
    <source>
        <strain evidence="1 2">CT2</strain>
    </source>
</reference>
<accession>A0A5N5Q8V4</accession>